<dbReference type="EMBL" id="AASEBA010000020">
    <property type="protein sequence ID" value="EFC9750042.1"/>
    <property type="molecule type" value="Genomic_DNA"/>
</dbReference>
<evidence type="ECO:0000313" key="3">
    <source>
        <dbReference type="EMBL" id="MGE13972.1"/>
    </source>
</evidence>
<dbReference type="EMBL" id="RNLZ01000015">
    <property type="protein sequence ID" value="MGE13972.1"/>
    <property type="molecule type" value="Genomic_DNA"/>
</dbReference>
<dbReference type="InterPro" id="IPR015927">
    <property type="entry name" value="Peptidase_S24_S26A/B/C"/>
</dbReference>
<dbReference type="CDD" id="cd00093">
    <property type="entry name" value="HTH_XRE"/>
    <property type="match status" value="1"/>
</dbReference>
<evidence type="ECO:0000313" key="5">
    <source>
        <dbReference type="Proteomes" id="UP000532204"/>
    </source>
</evidence>
<dbReference type="CDD" id="cd06529">
    <property type="entry name" value="S24_LexA-like"/>
    <property type="match status" value="1"/>
</dbReference>
<dbReference type="GO" id="GO:0003677">
    <property type="term" value="F:DNA binding"/>
    <property type="evidence" value="ECO:0007669"/>
    <property type="project" value="InterPro"/>
</dbReference>
<evidence type="ECO:0000313" key="2">
    <source>
        <dbReference type="EMBL" id="EFC9750042.1"/>
    </source>
</evidence>
<dbReference type="Gene3D" id="1.10.260.40">
    <property type="entry name" value="lambda repressor-like DNA-binding domains"/>
    <property type="match status" value="1"/>
</dbReference>
<dbReference type="Proteomes" id="UP000532204">
    <property type="component" value="Unassembled WGS sequence"/>
</dbReference>
<proteinExistence type="predicted"/>
<accession>A0A3K3IRG8</accession>
<evidence type="ECO:0000259" key="1">
    <source>
        <dbReference type="PROSITE" id="PS50943"/>
    </source>
</evidence>
<dbReference type="SUPFAM" id="SSF51306">
    <property type="entry name" value="LexA/Signal peptidase"/>
    <property type="match status" value="1"/>
</dbReference>
<protein>
    <submittedName>
        <fullName evidence="3">Helix-turn-helix domain-containing protein</fullName>
    </submittedName>
</protein>
<organism evidence="3 4">
    <name type="scientific">Escherichia coli</name>
    <dbReference type="NCBI Taxonomy" id="562"/>
    <lineage>
        <taxon>Bacteria</taxon>
        <taxon>Pseudomonadati</taxon>
        <taxon>Pseudomonadota</taxon>
        <taxon>Gammaproteobacteria</taxon>
        <taxon>Enterobacterales</taxon>
        <taxon>Enterobacteriaceae</taxon>
        <taxon>Escherichia</taxon>
    </lineage>
</organism>
<dbReference type="PANTHER" id="PTHR33516">
    <property type="entry name" value="LEXA REPRESSOR"/>
    <property type="match status" value="1"/>
</dbReference>
<dbReference type="SUPFAM" id="SSF47413">
    <property type="entry name" value="lambda repressor-like DNA-binding domains"/>
    <property type="match status" value="1"/>
</dbReference>
<reference evidence="3 4" key="1">
    <citation type="submission" date="2018-10" db="EMBL/GenBank/DDBJ databases">
        <authorList>
            <consortium name="NARMS: The National Antimicrobial Resistance Monitoring System"/>
        </authorList>
    </citation>
    <scope>NUCLEOTIDE SEQUENCE [LARGE SCALE GENOMIC DNA]</scope>
    <source>
        <strain evidence="3 4">CVM N17EC0060</strain>
        <strain evidence="2 5">CVM N18EC122</strain>
    </source>
</reference>
<comment type="caution">
    <text evidence="3">The sequence shown here is derived from an EMBL/GenBank/DDBJ whole genome shotgun (WGS) entry which is preliminary data.</text>
</comment>
<sequence length="219" mass="24646">MEHDSFGQRLLMRRVQLGMSQDDLAKLTGVSRVTISKIELGDSQDTRSSNLFRIADALKCSPKWLLDGSEPSPTDSIQNVRNPKPASPTRYRYPKLTWVSAGPWNCEDYIPYPEDWIGSDIYAGDNGFWLEVKGDSMTSQNGEFSIFEGMNILVNPDKEVFSGKYVVARLKNSGEATLKQYIEDAGQCFLKPLNPRYPLIPINGDCEILGVVVEMRMQI</sequence>
<feature type="domain" description="HTH cro/C1-type" evidence="1">
    <location>
        <begin position="10"/>
        <end position="65"/>
    </location>
</feature>
<gene>
    <name evidence="3" type="ORF">D9D43_10310</name>
    <name evidence="2" type="ORF">E6D34_12280</name>
</gene>
<dbReference type="RefSeq" id="WP_089580985.1">
    <property type="nucleotide sequence ID" value="NZ_CP172185.1"/>
</dbReference>
<dbReference type="SMART" id="SM00530">
    <property type="entry name" value="HTH_XRE"/>
    <property type="match status" value="1"/>
</dbReference>
<evidence type="ECO:0000313" key="4">
    <source>
        <dbReference type="Proteomes" id="UP000272336"/>
    </source>
</evidence>
<dbReference type="InterPro" id="IPR036286">
    <property type="entry name" value="LexA/Signal_pep-like_sf"/>
</dbReference>
<name>A0A3K3IRG8_ECOLX</name>
<dbReference type="InterPro" id="IPR050077">
    <property type="entry name" value="LexA_repressor"/>
</dbReference>
<dbReference type="InterPro" id="IPR001387">
    <property type="entry name" value="Cro/C1-type_HTH"/>
</dbReference>
<dbReference type="Pfam" id="PF01381">
    <property type="entry name" value="HTH_3"/>
    <property type="match status" value="1"/>
</dbReference>
<dbReference type="Pfam" id="PF00717">
    <property type="entry name" value="Peptidase_S24"/>
    <property type="match status" value="1"/>
</dbReference>
<dbReference type="Gene3D" id="2.10.109.10">
    <property type="entry name" value="Umud Fragment, subunit A"/>
    <property type="match status" value="1"/>
</dbReference>
<dbReference type="PROSITE" id="PS50943">
    <property type="entry name" value="HTH_CROC1"/>
    <property type="match status" value="1"/>
</dbReference>
<dbReference type="InterPro" id="IPR039418">
    <property type="entry name" value="LexA-like"/>
</dbReference>
<dbReference type="PANTHER" id="PTHR33516:SF2">
    <property type="entry name" value="LEXA REPRESSOR-RELATED"/>
    <property type="match status" value="1"/>
</dbReference>
<dbReference type="AlphaFoldDB" id="A0A3K3IRG8"/>
<dbReference type="Proteomes" id="UP000272336">
    <property type="component" value="Unassembled WGS sequence"/>
</dbReference>
<dbReference type="InterPro" id="IPR010982">
    <property type="entry name" value="Lambda_DNA-bd_dom_sf"/>
</dbReference>